<reference evidence="2 3" key="1">
    <citation type="journal article" date="2015" name="BMC Genomics">
        <title>Gene expression during zombie ant biting behavior reflects the complexity underlying fungal parasitic behavioral manipulation.</title>
        <authorList>
            <person name="de Bekker C."/>
            <person name="Ohm R.A."/>
            <person name="Loreto R.G."/>
            <person name="Sebastian A."/>
            <person name="Albert I."/>
            <person name="Merrow M."/>
            <person name="Brachmann A."/>
            <person name="Hughes D.P."/>
        </authorList>
    </citation>
    <scope>NUCLEOTIDE SEQUENCE [LARGE SCALE GENOMIC DNA]</scope>
    <source>
        <strain evidence="2 3">SC16a</strain>
    </source>
</reference>
<feature type="region of interest" description="Disordered" evidence="1">
    <location>
        <begin position="1"/>
        <end position="34"/>
    </location>
</feature>
<keyword evidence="3" id="KW-1185">Reference proteome</keyword>
<protein>
    <submittedName>
        <fullName evidence="2">Uncharacterized protein</fullName>
    </submittedName>
</protein>
<feature type="compositionally biased region" description="Polar residues" evidence="1">
    <location>
        <begin position="1"/>
        <end position="14"/>
    </location>
</feature>
<proteinExistence type="predicted"/>
<name>A0A2A9PHX0_OPHUN</name>
<reference evidence="2 3" key="2">
    <citation type="journal article" date="2017" name="Sci. Rep.">
        <title>Ant-infecting Ophiocordyceps genomes reveal a high diversity of potential behavioral manipulation genes and a possible major role for enterotoxins.</title>
        <authorList>
            <person name="de Bekker C."/>
            <person name="Ohm R.A."/>
            <person name="Evans H.C."/>
            <person name="Brachmann A."/>
            <person name="Hughes D.P."/>
        </authorList>
    </citation>
    <scope>NUCLEOTIDE SEQUENCE [LARGE SCALE GENOMIC DNA]</scope>
    <source>
        <strain evidence="2 3">SC16a</strain>
    </source>
</reference>
<accession>A0A2A9PHX0</accession>
<sequence>MTLQTVSRVPTSITYLPDHRERRPSSRPLASRTTSDLVTLHTTSHLPIATSTARNSSRFIVLLRDRCFPLVLWNHALTLATESPRHLASDMNRNRQ</sequence>
<dbReference type="Proteomes" id="UP000037136">
    <property type="component" value="Unassembled WGS sequence"/>
</dbReference>
<gene>
    <name evidence="2" type="ORF">XA68_10632</name>
</gene>
<dbReference type="EMBL" id="LAZP02000117">
    <property type="protein sequence ID" value="PFH60621.1"/>
    <property type="molecule type" value="Genomic_DNA"/>
</dbReference>
<evidence type="ECO:0000256" key="1">
    <source>
        <dbReference type="SAM" id="MobiDB-lite"/>
    </source>
</evidence>
<evidence type="ECO:0000313" key="2">
    <source>
        <dbReference type="EMBL" id="PFH60621.1"/>
    </source>
</evidence>
<comment type="caution">
    <text evidence="2">The sequence shown here is derived from an EMBL/GenBank/DDBJ whole genome shotgun (WGS) entry which is preliminary data.</text>
</comment>
<evidence type="ECO:0000313" key="3">
    <source>
        <dbReference type="Proteomes" id="UP000037136"/>
    </source>
</evidence>
<dbReference type="AlphaFoldDB" id="A0A2A9PHX0"/>
<organism evidence="2 3">
    <name type="scientific">Ophiocordyceps unilateralis</name>
    <name type="common">Zombie-ant fungus</name>
    <name type="synonym">Torrubia unilateralis</name>
    <dbReference type="NCBI Taxonomy" id="268505"/>
    <lineage>
        <taxon>Eukaryota</taxon>
        <taxon>Fungi</taxon>
        <taxon>Dikarya</taxon>
        <taxon>Ascomycota</taxon>
        <taxon>Pezizomycotina</taxon>
        <taxon>Sordariomycetes</taxon>
        <taxon>Hypocreomycetidae</taxon>
        <taxon>Hypocreales</taxon>
        <taxon>Ophiocordycipitaceae</taxon>
        <taxon>Ophiocordyceps</taxon>
    </lineage>
</organism>